<gene>
    <name evidence="1" type="ORF">HPULCUR_011763</name>
</gene>
<accession>A0ABP9YH03</accession>
<keyword evidence="2" id="KW-1185">Reference proteome</keyword>
<dbReference type="EMBL" id="BAABUJ010000059">
    <property type="protein sequence ID" value="GAA5806232.1"/>
    <property type="molecule type" value="Genomic_DNA"/>
</dbReference>
<proteinExistence type="predicted"/>
<organism evidence="1 2">
    <name type="scientific">Helicostylum pulchrum</name>
    <dbReference type="NCBI Taxonomy" id="562976"/>
    <lineage>
        <taxon>Eukaryota</taxon>
        <taxon>Fungi</taxon>
        <taxon>Fungi incertae sedis</taxon>
        <taxon>Mucoromycota</taxon>
        <taxon>Mucoromycotina</taxon>
        <taxon>Mucoromycetes</taxon>
        <taxon>Mucorales</taxon>
        <taxon>Mucorineae</taxon>
        <taxon>Mucoraceae</taxon>
        <taxon>Helicostylum</taxon>
    </lineage>
</organism>
<evidence type="ECO:0000313" key="2">
    <source>
        <dbReference type="Proteomes" id="UP001476247"/>
    </source>
</evidence>
<name>A0ABP9YH03_9FUNG</name>
<dbReference type="SUPFAM" id="SSF54928">
    <property type="entry name" value="RNA-binding domain, RBD"/>
    <property type="match status" value="1"/>
</dbReference>
<sequence>MKVKKQPSSNFSLLKNYGPFICDICFSVFTPNAKYNVLSIYHNNFNYNVRACTVCHRNYFELYPEELYYKFEAAWFTSKDLKDVLHIPTKIIKNINRTKFVPHPNHRSNGQIEVYDENESLKVALHFHGGYIGLLNVSKEINVLNLVPSITYQEVVDIFKKYGPVTKFVRTNEFLLINIFTNASYNIIIKHINTTMYEDTQLVVRKRY</sequence>
<reference evidence="1 2" key="1">
    <citation type="submission" date="2024-04" db="EMBL/GenBank/DDBJ databases">
        <title>genome sequences of Mucor flavus KT1a and Helicostylum pulchrum KT1b strains isolation_sourced from the surface of a dry-aged beef.</title>
        <authorList>
            <person name="Toyotome T."/>
            <person name="Hosono M."/>
            <person name="Torimaru M."/>
            <person name="Fukuda K."/>
            <person name="Mikami N."/>
        </authorList>
    </citation>
    <scope>NUCLEOTIDE SEQUENCE [LARGE SCALE GENOMIC DNA]</scope>
    <source>
        <strain evidence="1 2">KT1b</strain>
    </source>
</reference>
<protein>
    <submittedName>
        <fullName evidence="1">Uncharacterized protein</fullName>
    </submittedName>
</protein>
<comment type="caution">
    <text evidence="1">The sequence shown here is derived from an EMBL/GenBank/DDBJ whole genome shotgun (WGS) entry which is preliminary data.</text>
</comment>
<evidence type="ECO:0000313" key="1">
    <source>
        <dbReference type="EMBL" id="GAA5806232.1"/>
    </source>
</evidence>
<dbReference type="Proteomes" id="UP001476247">
    <property type="component" value="Unassembled WGS sequence"/>
</dbReference>
<dbReference type="InterPro" id="IPR035979">
    <property type="entry name" value="RBD_domain_sf"/>
</dbReference>